<keyword evidence="2" id="KW-1185">Reference proteome</keyword>
<dbReference type="EMBL" id="FAVB01000001">
    <property type="protein sequence ID" value="CUU71247.1"/>
    <property type="molecule type" value="Genomic_DNA"/>
</dbReference>
<dbReference type="RefSeq" id="WP_059434935.1">
    <property type="nucleotide sequence ID" value="NZ_FAVB01000001.1"/>
</dbReference>
<evidence type="ECO:0000313" key="2">
    <source>
        <dbReference type="Proteomes" id="UP000052237"/>
    </source>
</evidence>
<sequence>MIKDSLQLKILDFAIKKYDVIYTKFNANLVATVLSNSSASFMKSFSRKDEIGMMLHYCYFIVMLRCFQANFLSNSFEADGSDYKKALDIINGATNQGFLILEILSKALPINTSDIDLAINECLKALRFSKKDGEADIKMLRKSIKNILCNKGIILENKKTK</sequence>
<proteinExistence type="predicted"/>
<gene>
    <name evidence="1" type="ORF">ERS686654_00321</name>
</gene>
<evidence type="ECO:0000313" key="1">
    <source>
        <dbReference type="EMBL" id="CUU71247.1"/>
    </source>
</evidence>
<name>A0A0S4RBH8_CAMHY</name>
<protein>
    <submittedName>
        <fullName evidence="1">Uncharacterized protein</fullName>
    </submittedName>
</protein>
<dbReference type="Proteomes" id="UP000052237">
    <property type="component" value="Unassembled WGS sequence"/>
</dbReference>
<accession>A0A0S4RBH8</accession>
<dbReference type="AlphaFoldDB" id="A0A0S4RBH8"/>
<organism evidence="1 2">
    <name type="scientific">Campylobacter hyointestinalis subsp. hyointestinalis</name>
    <dbReference type="NCBI Taxonomy" id="91352"/>
    <lineage>
        <taxon>Bacteria</taxon>
        <taxon>Pseudomonadati</taxon>
        <taxon>Campylobacterota</taxon>
        <taxon>Epsilonproteobacteria</taxon>
        <taxon>Campylobacterales</taxon>
        <taxon>Campylobacteraceae</taxon>
        <taxon>Campylobacter</taxon>
    </lineage>
</organism>
<reference evidence="1 2" key="1">
    <citation type="submission" date="2015-11" db="EMBL/GenBank/DDBJ databases">
        <authorList>
            <consortium name="Pathogen Informatics"/>
        </authorList>
    </citation>
    <scope>NUCLEOTIDE SEQUENCE [LARGE SCALE GENOMIC DNA]</scope>
    <source>
        <strain evidence="1 2">006A-0059</strain>
    </source>
</reference>
<comment type="caution">
    <text evidence="1">The sequence shown here is derived from an EMBL/GenBank/DDBJ whole genome shotgun (WGS) entry which is preliminary data.</text>
</comment>